<evidence type="ECO:0000313" key="4">
    <source>
        <dbReference type="Proteomes" id="UP000193200"/>
    </source>
</evidence>
<dbReference type="Pfam" id="PF07940">
    <property type="entry name" value="Hepar_II_III_C"/>
    <property type="match status" value="1"/>
</dbReference>
<dbReference type="OrthoDB" id="9787373at2"/>
<gene>
    <name evidence="3" type="ORF">OCH7691_00321</name>
</gene>
<dbReference type="InterPro" id="IPR012480">
    <property type="entry name" value="Hepar_II_III_C"/>
</dbReference>
<dbReference type="GO" id="GO:0030313">
    <property type="term" value="C:cell envelope"/>
    <property type="evidence" value="ECO:0007669"/>
    <property type="project" value="UniProtKB-SubCell"/>
</dbReference>
<dbReference type="InterPro" id="IPR008929">
    <property type="entry name" value="Chondroitin_lyas"/>
</dbReference>
<dbReference type="GO" id="GO:0016829">
    <property type="term" value="F:lyase activity"/>
    <property type="evidence" value="ECO:0007669"/>
    <property type="project" value="InterPro"/>
</dbReference>
<reference evidence="3 4" key="1">
    <citation type="submission" date="2017-03" db="EMBL/GenBank/DDBJ databases">
        <authorList>
            <person name="Afonso C.L."/>
            <person name="Miller P.J."/>
            <person name="Scott M.A."/>
            <person name="Spackman E."/>
            <person name="Goraichik I."/>
            <person name="Dimitrov K.M."/>
            <person name="Suarez D.L."/>
            <person name="Swayne D.E."/>
        </authorList>
    </citation>
    <scope>NUCLEOTIDE SEQUENCE [LARGE SCALE GENOMIC DNA]</scope>
    <source>
        <strain evidence="3 4">CECT 7691</strain>
    </source>
</reference>
<evidence type="ECO:0000259" key="2">
    <source>
        <dbReference type="Pfam" id="PF07940"/>
    </source>
</evidence>
<proteinExistence type="predicted"/>
<comment type="subcellular location">
    <subcellularLocation>
        <location evidence="1">Cell envelope</location>
    </subcellularLocation>
</comment>
<dbReference type="Gene3D" id="2.70.98.70">
    <property type="match status" value="1"/>
</dbReference>
<evidence type="ECO:0000256" key="1">
    <source>
        <dbReference type="ARBA" id="ARBA00004196"/>
    </source>
</evidence>
<dbReference type="InParanoid" id="A0A1Y5RF27"/>
<dbReference type="AlphaFoldDB" id="A0A1Y5RF27"/>
<dbReference type="Proteomes" id="UP000193200">
    <property type="component" value="Unassembled WGS sequence"/>
</dbReference>
<sequence length="549" mass="59842">MAGFAHSARKTLLGLLAATPLYEYSLQGRRIAELVRTPAYPRDGDAELADAIFQGRYRFAGSRQMAPGKPPWNIPESSEEWRAALQSFDWLRHFRARGGTASERHARNLVGSWLTHCGQYEPLAWRADILGRRLVAWLCHSDFLLVAAEQPFSEQFLDSIARQLVHLGRAWRLAPTGAGRLDALLGLVYGALCLPDGDQRLEGALALLISEIDDQVPADGGHVSRSPALQQQILGDLAGLRQALQEARFEVPLALQTAIDRMAPMLRFYQHGDGGLAWFNGAAGEPDGSTDRILVSAEANGRPPPSAPHTGFERLQAGRTLAIVDCGSASAADSGNWPHAGCLSFELSSGRDRLVVNCGAAEPRTAPLARALRSTPAHSTLSVDESSQFDIGDIEAHVECRTQREDADGNVWFEGQHDGFLAAYGLHHRRKLYLSADGADLRGEDALLVKGPGARTTPFFLRFHLHPDVDASLVQDGRTVILRSGSGQGWRFRSAGGAVTLEESLHVPLDEKRRKAEQIVISAETVAAEETLVKWSFSRVDDPDGRARS</sequence>
<accession>A0A1Y5RF27</accession>
<protein>
    <submittedName>
        <fullName evidence="3">Heparinase II/III-like protein</fullName>
    </submittedName>
</protein>
<name>A0A1Y5RF27_9PROT</name>
<dbReference type="Gene3D" id="1.50.10.100">
    <property type="entry name" value="Chondroitin AC/alginate lyase"/>
    <property type="match status" value="1"/>
</dbReference>
<dbReference type="EMBL" id="FWFR01000001">
    <property type="protein sequence ID" value="SLN15760.1"/>
    <property type="molecule type" value="Genomic_DNA"/>
</dbReference>
<dbReference type="RefSeq" id="WP_085881673.1">
    <property type="nucleotide sequence ID" value="NZ_FWFR01000001.1"/>
</dbReference>
<organism evidence="3 4">
    <name type="scientific">Oceanibacterium hippocampi</name>
    <dbReference type="NCBI Taxonomy" id="745714"/>
    <lineage>
        <taxon>Bacteria</taxon>
        <taxon>Pseudomonadati</taxon>
        <taxon>Pseudomonadota</taxon>
        <taxon>Alphaproteobacteria</taxon>
        <taxon>Sneathiellales</taxon>
        <taxon>Sneathiellaceae</taxon>
        <taxon>Oceanibacterium</taxon>
    </lineage>
</organism>
<keyword evidence="4" id="KW-1185">Reference proteome</keyword>
<feature type="domain" description="Heparinase II/III-like C-terminal" evidence="2">
    <location>
        <begin position="301"/>
        <end position="535"/>
    </location>
</feature>
<evidence type="ECO:0000313" key="3">
    <source>
        <dbReference type="EMBL" id="SLN15760.1"/>
    </source>
</evidence>